<dbReference type="AlphaFoldDB" id="A0A9P8VEA9"/>
<proteinExistence type="predicted"/>
<sequence length="115" mass="12516">MAPNSSLFAGARITSTFFNIMAWLAGVGHCDNHSFFHLPPGNHILSVQTPFSPIYPVVGQPKHLQKRSLEVSHPCGARGANFDTISLFQSGEAVFQHLISTKIPHGKTRCYALAS</sequence>
<dbReference type="Proteomes" id="UP000770015">
    <property type="component" value="Unassembled WGS sequence"/>
</dbReference>
<evidence type="ECO:0000313" key="2">
    <source>
        <dbReference type="Proteomes" id="UP000770015"/>
    </source>
</evidence>
<organism evidence="1 2">
    <name type="scientific">Plectosphaerella plurivora</name>
    <dbReference type="NCBI Taxonomy" id="936078"/>
    <lineage>
        <taxon>Eukaryota</taxon>
        <taxon>Fungi</taxon>
        <taxon>Dikarya</taxon>
        <taxon>Ascomycota</taxon>
        <taxon>Pezizomycotina</taxon>
        <taxon>Sordariomycetes</taxon>
        <taxon>Hypocreomycetidae</taxon>
        <taxon>Glomerellales</taxon>
        <taxon>Plectosphaerellaceae</taxon>
        <taxon>Plectosphaerella</taxon>
    </lineage>
</organism>
<dbReference type="EMBL" id="JAGSXJ010000009">
    <property type="protein sequence ID" value="KAH6688382.1"/>
    <property type="molecule type" value="Genomic_DNA"/>
</dbReference>
<reference evidence="1" key="1">
    <citation type="journal article" date="2021" name="Nat. Commun.">
        <title>Genetic determinants of endophytism in the Arabidopsis root mycobiome.</title>
        <authorList>
            <person name="Mesny F."/>
            <person name="Miyauchi S."/>
            <person name="Thiergart T."/>
            <person name="Pickel B."/>
            <person name="Atanasova L."/>
            <person name="Karlsson M."/>
            <person name="Huettel B."/>
            <person name="Barry K.W."/>
            <person name="Haridas S."/>
            <person name="Chen C."/>
            <person name="Bauer D."/>
            <person name="Andreopoulos W."/>
            <person name="Pangilinan J."/>
            <person name="LaButti K."/>
            <person name="Riley R."/>
            <person name="Lipzen A."/>
            <person name="Clum A."/>
            <person name="Drula E."/>
            <person name="Henrissat B."/>
            <person name="Kohler A."/>
            <person name="Grigoriev I.V."/>
            <person name="Martin F.M."/>
            <person name="Hacquard S."/>
        </authorList>
    </citation>
    <scope>NUCLEOTIDE SEQUENCE</scope>
    <source>
        <strain evidence="1">MPI-SDFR-AT-0117</strain>
    </source>
</reference>
<accession>A0A9P8VEA9</accession>
<evidence type="ECO:0000313" key="1">
    <source>
        <dbReference type="EMBL" id="KAH6688382.1"/>
    </source>
</evidence>
<name>A0A9P8VEA9_9PEZI</name>
<protein>
    <submittedName>
        <fullName evidence="1">Uncharacterized protein</fullName>
    </submittedName>
</protein>
<comment type="caution">
    <text evidence="1">The sequence shown here is derived from an EMBL/GenBank/DDBJ whole genome shotgun (WGS) entry which is preliminary data.</text>
</comment>
<keyword evidence="2" id="KW-1185">Reference proteome</keyword>
<gene>
    <name evidence="1" type="ORF">F5X68DRAFT_79633</name>
</gene>